<sequence length="70" mass="7817">MRRRWGFCKGLGWYLNGQKITLSHPPCDPMQQFSEGAQIGTAFVILMAVVFGFRLVLNFVKSLGSPQGVE</sequence>
<feature type="transmembrane region" description="Helical" evidence="1">
    <location>
        <begin position="39"/>
        <end position="57"/>
    </location>
</feature>
<dbReference type="Proteomes" id="UP000514752">
    <property type="component" value="Chromosome"/>
</dbReference>
<proteinExistence type="predicted"/>
<dbReference type="KEGG" id="nsg:H3L94_02140"/>
<dbReference type="RefSeq" id="WP_182122475.1">
    <property type="nucleotide sequence ID" value="NZ_CP059567.1"/>
</dbReference>
<organism evidence="2 3">
    <name type="scientific">Neisseria shayeganii</name>
    <dbReference type="NCBI Taxonomy" id="607712"/>
    <lineage>
        <taxon>Bacteria</taxon>
        <taxon>Pseudomonadati</taxon>
        <taxon>Pseudomonadota</taxon>
        <taxon>Betaproteobacteria</taxon>
        <taxon>Neisseriales</taxon>
        <taxon>Neisseriaceae</taxon>
        <taxon>Neisseria</taxon>
    </lineage>
</organism>
<evidence type="ECO:0000256" key="1">
    <source>
        <dbReference type="SAM" id="Phobius"/>
    </source>
</evidence>
<accession>A0A7D7NAN3</accession>
<keyword evidence="1" id="KW-0472">Membrane</keyword>
<keyword evidence="1" id="KW-1133">Transmembrane helix</keyword>
<evidence type="ECO:0000313" key="3">
    <source>
        <dbReference type="Proteomes" id="UP000514752"/>
    </source>
</evidence>
<protein>
    <submittedName>
        <fullName evidence="2">Uncharacterized protein</fullName>
    </submittedName>
</protein>
<reference evidence="2 3" key="1">
    <citation type="submission" date="2020-07" db="EMBL/GenBank/DDBJ databases">
        <title>Genomic diversity of species in the Neisseriaceae family.</title>
        <authorList>
            <person name="Vincent A.T."/>
            <person name="Bernet E."/>
            <person name="Veyrier F.J."/>
        </authorList>
    </citation>
    <scope>NUCLEOTIDE SEQUENCE [LARGE SCALE GENOMIC DNA]</scope>
    <source>
        <strain evidence="2 3">DSM 22244</strain>
    </source>
</reference>
<gene>
    <name evidence="2" type="ORF">H3L94_02140</name>
</gene>
<dbReference type="AlphaFoldDB" id="A0A7D7NAN3"/>
<evidence type="ECO:0000313" key="2">
    <source>
        <dbReference type="EMBL" id="QMT40879.1"/>
    </source>
</evidence>
<dbReference type="EMBL" id="CP059567">
    <property type="protein sequence ID" value="QMT40879.1"/>
    <property type="molecule type" value="Genomic_DNA"/>
</dbReference>
<keyword evidence="1" id="KW-0812">Transmembrane</keyword>
<name>A0A7D7NAN3_9NEIS</name>